<name>A0A0V8RUS6_PYROC</name>
<evidence type="ECO:0000313" key="1">
    <source>
        <dbReference type="EMBL" id="KSW11779.1"/>
    </source>
</evidence>
<sequence>MVMHSPRYRPQYLLANTKARTGTAQHIQDLTSSLRTSWRGRNTSPITTALLAADIIEYNAEDSDLKSREA</sequence>
<proteinExistence type="predicted"/>
<comment type="caution">
    <text evidence="1">The sequence shown here is derived from an EMBL/GenBank/DDBJ whole genome shotgun (WGS) entry which is preliminary data.</text>
</comment>
<dbReference type="AlphaFoldDB" id="A0A0V8RUS6"/>
<organism evidence="1 2">
    <name type="scientific">Pyrodictium occultum</name>
    <dbReference type="NCBI Taxonomy" id="2309"/>
    <lineage>
        <taxon>Archaea</taxon>
        <taxon>Thermoproteota</taxon>
        <taxon>Thermoprotei</taxon>
        <taxon>Desulfurococcales</taxon>
        <taxon>Pyrodictiaceae</taxon>
        <taxon>Pyrodictium</taxon>
    </lineage>
</organism>
<dbReference type="EMBL" id="LNTB01000001">
    <property type="protein sequence ID" value="KSW11779.1"/>
    <property type="molecule type" value="Genomic_DNA"/>
</dbReference>
<evidence type="ECO:0000313" key="2">
    <source>
        <dbReference type="Proteomes" id="UP000053352"/>
    </source>
</evidence>
<protein>
    <submittedName>
        <fullName evidence="1">Uncharacterized protein</fullName>
    </submittedName>
</protein>
<keyword evidence="2" id="KW-1185">Reference proteome</keyword>
<accession>A0A0V8RUS6</accession>
<reference evidence="1 2" key="1">
    <citation type="submission" date="2015-11" db="EMBL/GenBank/DDBJ databases">
        <title>Genome sequence of Pyrodictium occultum PL-19, a marine hyperthermophilic archaeon isolated from Volcano, Italy.</title>
        <authorList>
            <person name="Utturkar S."/>
            <person name="Huber H."/>
            <person name="Leptihn S."/>
            <person name="Brown S."/>
            <person name="Stetter K.O."/>
            <person name="Podar M."/>
        </authorList>
    </citation>
    <scope>NUCLEOTIDE SEQUENCE [LARGE SCALE GENOMIC DNA]</scope>
    <source>
        <strain evidence="1 2">PL-19</strain>
    </source>
</reference>
<dbReference type="Proteomes" id="UP000053352">
    <property type="component" value="Unassembled WGS sequence"/>
</dbReference>
<gene>
    <name evidence="1" type="ORF">CF15_02935</name>
</gene>